<organism evidence="5 6">
    <name type="scientific">Hyaloscypha hepaticicola</name>
    <dbReference type="NCBI Taxonomy" id="2082293"/>
    <lineage>
        <taxon>Eukaryota</taxon>
        <taxon>Fungi</taxon>
        <taxon>Dikarya</taxon>
        <taxon>Ascomycota</taxon>
        <taxon>Pezizomycotina</taxon>
        <taxon>Leotiomycetes</taxon>
        <taxon>Helotiales</taxon>
        <taxon>Hyaloscyphaceae</taxon>
        <taxon>Hyaloscypha</taxon>
    </lineage>
</organism>
<evidence type="ECO:0000259" key="4">
    <source>
        <dbReference type="PROSITE" id="PS51718"/>
    </source>
</evidence>
<dbReference type="Pfam" id="PF00350">
    <property type="entry name" value="Dynamin_N"/>
    <property type="match status" value="1"/>
</dbReference>
<dbReference type="Gene3D" id="3.40.50.300">
    <property type="entry name" value="P-loop containing nucleotide triphosphate hydrolases"/>
    <property type="match status" value="1"/>
</dbReference>
<dbReference type="GO" id="GO:0005737">
    <property type="term" value="C:cytoplasm"/>
    <property type="evidence" value="ECO:0007669"/>
    <property type="project" value="TreeGrafter"/>
</dbReference>
<feature type="compositionally biased region" description="Polar residues" evidence="3">
    <location>
        <begin position="465"/>
        <end position="482"/>
    </location>
</feature>
<dbReference type="Pfam" id="PF01031">
    <property type="entry name" value="Dynamin_M"/>
    <property type="match status" value="1"/>
</dbReference>
<dbReference type="InterPro" id="IPR030381">
    <property type="entry name" value="G_DYNAMIN_dom"/>
</dbReference>
<dbReference type="GO" id="GO:0003924">
    <property type="term" value="F:GTPase activity"/>
    <property type="evidence" value="ECO:0007669"/>
    <property type="project" value="InterPro"/>
</dbReference>
<dbReference type="OrthoDB" id="5061070at2759"/>
<dbReference type="GO" id="GO:0005886">
    <property type="term" value="C:plasma membrane"/>
    <property type="evidence" value="ECO:0007669"/>
    <property type="project" value="TreeGrafter"/>
</dbReference>
<dbReference type="GO" id="GO:0031623">
    <property type="term" value="P:receptor internalization"/>
    <property type="evidence" value="ECO:0007669"/>
    <property type="project" value="TreeGrafter"/>
</dbReference>
<feature type="region of interest" description="Disordered" evidence="3">
    <location>
        <begin position="457"/>
        <end position="507"/>
    </location>
</feature>
<keyword evidence="6" id="KW-1185">Reference proteome</keyword>
<dbReference type="SUPFAM" id="SSF52540">
    <property type="entry name" value="P-loop containing nucleoside triphosphate hydrolases"/>
    <property type="match status" value="1"/>
</dbReference>
<dbReference type="PROSITE" id="PS51718">
    <property type="entry name" value="G_DYNAMIN_2"/>
    <property type="match status" value="1"/>
</dbReference>
<evidence type="ECO:0000256" key="2">
    <source>
        <dbReference type="ARBA" id="ARBA00023134"/>
    </source>
</evidence>
<dbReference type="PANTHER" id="PTHR11566:SF131">
    <property type="entry name" value="GTPASE, PUTATIVE (AFU_ORTHOLOGUE AFUA_6G07630)-RELATED"/>
    <property type="match status" value="1"/>
</dbReference>
<evidence type="ECO:0000256" key="3">
    <source>
        <dbReference type="SAM" id="MobiDB-lite"/>
    </source>
</evidence>
<dbReference type="InterPro" id="IPR001401">
    <property type="entry name" value="Dynamin_GTPase"/>
</dbReference>
<dbReference type="PANTHER" id="PTHR11566">
    <property type="entry name" value="DYNAMIN"/>
    <property type="match status" value="1"/>
</dbReference>
<dbReference type="SMART" id="SM00053">
    <property type="entry name" value="DYNc"/>
    <property type="match status" value="1"/>
</dbReference>
<feature type="domain" description="Dynamin-type G" evidence="4">
    <location>
        <begin position="33"/>
        <end position="360"/>
    </location>
</feature>
<gene>
    <name evidence="5" type="ORF">NA56DRAFT_539319</name>
</gene>
<sequence length="769" mass="87034">MASNSGLALVGRDTKKLIDAIDELRKIGLKSVDTKLPELVLIGDQSAGKSSLMGAIAEINLPKGTSICTRCPTNIKTSDAATWGCAVSLQISYDFLPGKKAGLEFPNWSPSDDVSTIPFKTIYDKSELENLLKWAQIALLNPREDPRSFIPGTDEHTQRTQYRSPNHNDQANFSPNVITVEISGPGLPSLSFFDLPGLFSTAENAEQQYLVNVFEKMTKKYIQHENALIICTITMQNDPGLSKTKAVISKYHADDRCIGVLTMPDRLQSDSAHKDYDRILKGETYVLQPHGYFVTRQPGTNTKLHGPTYHIDARMEEKQFFDTDPLWSGAWSHFRSRCGTETIQKYLSKQFANLILQSIPDISDKVRVELLQVDEELSRLPETPNDKVQHIVRQRLMKFSQSAKDLLDGNSASQNNRFHLQWTTLYGQFQKATEVMRPGCVFTTPFDMPKVVINLDESDDDGASRHSSSTATKRPNDSSPNDSFGKRQRLQTTPTRPGGGFIKREAGFTTPQRPAALKRFKPSEFGPFYQDYLTLGQSALTLVDIRQSIAERGRAGMPDFDNYKIREDYALVAVNPWKFPLETFIDHTFRLLRLELQSILRSVLQSYEQTGLYRQSKEILEKFLLRQETEQRAISMEFYKTEAAALFTINQGAFDLHKAEALAILQQQRRNRRVDCFMKNHPESEFKNADAREAFRNKVTDADLGPDPFAKELDIAAYIKGYYTTARLRFVDSVCANMMSSYFGKIKEQLSYLLEDELGLDRGDSESSN</sequence>
<evidence type="ECO:0000256" key="1">
    <source>
        <dbReference type="ARBA" id="ARBA00022741"/>
    </source>
</evidence>
<dbReference type="GO" id="GO:0005525">
    <property type="term" value="F:GTP binding"/>
    <property type="evidence" value="ECO:0007669"/>
    <property type="project" value="InterPro"/>
</dbReference>
<keyword evidence="2" id="KW-0342">GTP-binding</keyword>
<dbReference type="GO" id="GO:0008017">
    <property type="term" value="F:microtubule binding"/>
    <property type="evidence" value="ECO:0007669"/>
    <property type="project" value="TreeGrafter"/>
</dbReference>
<dbReference type="InterPro" id="IPR000375">
    <property type="entry name" value="Dynamin_stalk"/>
</dbReference>
<feature type="non-terminal residue" evidence="5">
    <location>
        <position position="769"/>
    </location>
</feature>
<dbReference type="AlphaFoldDB" id="A0A2J6PHH3"/>
<evidence type="ECO:0000313" key="6">
    <source>
        <dbReference type="Proteomes" id="UP000235672"/>
    </source>
</evidence>
<reference evidence="5 6" key="1">
    <citation type="submission" date="2016-05" db="EMBL/GenBank/DDBJ databases">
        <title>A degradative enzymes factory behind the ericoid mycorrhizal symbiosis.</title>
        <authorList>
            <consortium name="DOE Joint Genome Institute"/>
            <person name="Martino E."/>
            <person name="Morin E."/>
            <person name="Grelet G."/>
            <person name="Kuo A."/>
            <person name="Kohler A."/>
            <person name="Daghino S."/>
            <person name="Barry K."/>
            <person name="Choi C."/>
            <person name="Cichocki N."/>
            <person name="Clum A."/>
            <person name="Copeland A."/>
            <person name="Hainaut M."/>
            <person name="Haridas S."/>
            <person name="Labutti K."/>
            <person name="Lindquist E."/>
            <person name="Lipzen A."/>
            <person name="Khouja H.-R."/>
            <person name="Murat C."/>
            <person name="Ohm R."/>
            <person name="Olson A."/>
            <person name="Spatafora J."/>
            <person name="Veneault-Fourrey C."/>
            <person name="Henrissat B."/>
            <person name="Grigoriev I."/>
            <person name="Martin F."/>
            <person name="Perotto S."/>
        </authorList>
    </citation>
    <scope>NUCLEOTIDE SEQUENCE [LARGE SCALE GENOMIC DNA]</scope>
    <source>
        <strain evidence="5 6">UAMH 7357</strain>
    </source>
</reference>
<proteinExistence type="predicted"/>
<dbReference type="Proteomes" id="UP000235672">
    <property type="component" value="Unassembled WGS sequence"/>
</dbReference>
<dbReference type="GO" id="GO:0005874">
    <property type="term" value="C:microtubule"/>
    <property type="evidence" value="ECO:0007669"/>
    <property type="project" value="TreeGrafter"/>
</dbReference>
<evidence type="ECO:0000313" key="5">
    <source>
        <dbReference type="EMBL" id="PMD13497.1"/>
    </source>
</evidence>
<accession>A0A2J6PHH3</accession>
<dbReference type="InterPro" id="IPR022812">
    <property type="entry name" value="Dynamin"/>
</dbReference>
<name>A0A2J6PHH3_9HELO</name>
<dbReference type="STRING" id="1745343.A0A2J6PHH3"/>
<protein>
    <recommendedName>
        <fullName evidence="4">Dynamin-type G domain-containing protein</fullName>
    </recommendedName>
</protein>
<keyword evidence="1" id="KW-0547">Nucleotide-binding</keyword>
<dbReference type="EMBL" id="KZ613530">
    <property type="protein sequence ID" value="PMD13497.1"/>
    <property type="molecule type" value="Genomic_DNA"/>
</dbReference>
<dbReference type="Gene3D" id="1.20.120.1240">
    <property type="entry name" value="Dynamin, middle domain"/>
    <property type="match status" value="1"/>
</dbReference>
<dbReference type="InterPro" id="IPR027417">
    <property type="entry name" value="P-loop_NTPase"/>
</dbReference>
<dbReference type="PRINTS" id="PR00195">
    <property type="entry name" value="DYNAMIN"/>
</dbReference>
<dbReference type="InterPro" id="IPR045063">
    <property type="entry name" value="Dynamin_N"/>
</dbReference>